<dbReference type="VEuPathDB" id="FungiDB:HpaG803942"/>
<dbReference type="InParanoid" id="M4BCC6"/>
<name>M4BCC6_HYAAE</name>
<evidence type="ECO:0000256" key="1">
    <source>
        <dbReference type="SAM" id="Phobius"/>
    </source>
</evidence>
<keyword evidence="1" id="KW-1133">Transmembrane helix</keyword>
<dbReference type="Proteomes" id="UP000011713">
    <property type="component" value="Unassembled WGS sequence"/>
</dbReference>
<dbReference type="HOGENOM" id="CLU_1839008_0_0_1"/>
<keyword evidence="3" id="KW-1185">Reference proteome</keyword>
<dbReference type="AlphaFoldDB" id="M4BCC6"/>
<reference evidence="2" key="2">
    <citation type="submission" date="2015-06" db="UniProtKB">
        <authorList>
            <consortium name="EnsemblProtists"/>
        </authorList>
    </citation>
    <scope>IDENTIFICATION</scope>
    <source>
        <strain evidence="2">Emoy2</strain>
    </source>
</reference>
<sequence length="140" mass="16338">MMSQRNRKGRTRRKEDTIPLLLEVGTGGEQQSWVIIFSLIRTRVLLVHTLFIQALVLVIALMNIYQPTNSAMGILYKFTCKYKCSTLDPDTFICIYMYRPSLRVQMRLYLQICLTKSCSNILVPTNLWSAIMHKYTCTYK</sequence>
<evidence type="ECO:0000313" key="2">
    <source>
        <dbReference type="EnsemblProtists" id="HpaP803942"/>
    </source>
</evidence>
<organism evidence="2 3">
    <name type="scientific">Hyaloperonospora arabidopsidis (strain Emoy2)</name>
    <name type="common">Downy mildew agent</name>
    <name type="synonym">Peronospora arabidopsidis</name>
    <dbReference type="NCBI Taxonomy" id="559515"/>
    <lineage>
        <taxon>Eukaryota</taxon>
        <taxon>Sar</taxon>
        <taxon>Stramenopiles</taxon>
        <taxon>Oomycota</taxon>
        <taxon>Peronosporomycetes</taxon>
        <taxon>Peronosporales</taxon>
        <taxon>Peronosporaceae</taxon>
        <taxon>Hyaloperonospora</taxon>
    </lineage>
</organism>
<protein>
    <submittedName>
        <fullName evidence="2">Uncharacterized protein</fullName>
    </submittedName>
</protein>
<proteinExistence type="predicted"/>
<keyword evidence="1" id="KW-0472">Membrane</keyword>
<dbReference type="EnsemblProtists" id="HpaT803942">
    <property type="protein sequence ID" value="HpaP803942"/>
    <property type="gene ID" value="HpaG803942"/>
</dbReference>
<dbReference type="EMBL" id="JH598126">
    <property type="status" value="NOT_ANNOTATED_CDS"/>
    <property type="molecule type" value="Genomic_DNA"/>
</dbReference>
<feature type="transmembrane region" description="Helical" evidence="1">
    <location>
        <begin position="45"/>
        <end position="65"/>
    </location>
</feature>
<keyword evidence="1" id="KW-0812">Transmembrane</keyword>
<reference evidence="3" key="1">
    <citation type="journal article" date="2010" name="Science">
        <title>Signatures of adaptation to obligate biotrophy in the Hyaloperonospora arabidopsidis genome.</title>
        <authorList>
            <person name="Baxter L."/>
            <person name="Tripathy S."/>
            <person name="Ishaque N."/>
            <person name="Boot N."/>
            <person name="Cabral A."/>
            <person name="Kemen E."/>
            <person name="Thines M."/>
            <person name="Ah-Fong A."/>
            <person name="Anderson R."/>
            <person name="Badejoko W."/>
            <person name="Bittner-Eddy P."/>
            <person name="Boore J.L."/>
            <person name="Chibucos M.C."/>
            <person name="Coates M."/>
            <person name="Dehal P."/>
            <person name="Delehaunty K."/>
            <person name="Dong S."/>
            <person name="Downton P."/>
            <person name="Dumas B."/>
            <person name="Fabro G."/>
            <person name="Fronick C."/>
            <person name="Fuerstenberg S.I."/>
            <person name="Fulton L."/>
            <person name="Gaulin E."/>
            <person name="Govers F."/>
            <person name="Hughes L."/>
            <person name="Humphray S."/>
            <person name="Jiang R.H."/>
            <person name="Judelson H."/>
            <person name="Kamoun S."/>
            <person name="Kyung K."/>
            <person name="Meijer H."/>
            <person name="Minx P."/>
            <person name="Morris P."/>
            <person name="Nelson J."/>
            <person name="Phuntumart V."/>
            <person name="Qutob D."/>
            <person name="Rehmany A."/>
            <person name="Rougon-Cardoso A."/>
            <person name="Ryden P."/>
            <person name="Torto-Alalibo T."/>
            <person name="Studholme D."/>
            <person name="Wang Y."/>
            <person name="Win J."/>
            <person name="Wood J."/>
            <person name="Clifton S.W."/>
            <person name="Rogers J."/>
            <person name="Van den Ackerveken G."/>
            <person name="Jones J.D."/>
            <person name="McDowell J.M."/>
            <person name="Beynon J."/>
            <person name="Tyler B.M."/>
        </authorList>
    </citation>
    <scope>NUCLEOTIDE SEQUENCE [LARGE SCALE GENOMIC DNA]</scope>
    <source>
        <strain evidence="3">Emoy2</strain>
    </source>
</reference>
<evidence type="ECO:0000313" key="3">
    <source>
        <dbReference type="Proteomes" id="UP000011713"/>
    </source>
</evidence>
<accession>M4BCC6</accession>